<evidence type="ECO:0000256" key="1">
    <source>
        <dbReference type="SAM" id="MobiDB-lite"/>
    </source>
</evidence>
<name>A0A0A9G2Y2_ARUDO</name>
<dbReference type="EMBL" id="GBRH01179029">
    <property type="protein sequence ID" value="JAE18867.1"/>
    <property type="molecule type" value="Transcribed_RNA"/>
</dbReference>
<organism evidence="2">
    <name type="scientific">Arundo donax</name>
    <name type="common">Giant reed</name>
    <name type="synonym">Donax arundinaceus</name>
    <dbReference type="NCBI Taxonomy" id="35708"/>
    <lineage>
        <taxon>Eukaryota</taxon>
        <taxon>Viridiplantae</taxon>
        <taxon>Streptophyta</taxon>
        <taxon>Embryophyta</taxon>
        <taxon>Tracheophyta</taxon>
        <taxon>Spermatophyta</taxon>
        <taxon>Magnoliopsida</taxon>
        <taxon>Liliopsida</taxon>
        <taxon>Poales</taxon>
        <taxon>Poaceae</taxon>
        <taxon>PACMAD clade</taxon>
        <taxon>Arundinoideae</taxon>
        <taxon>Arundineae</taxon>
        <taxon>Arundo</taxon>
    </lineage>
</organism>
<proteinExistence type="predicted"/>
<accession>A0A0A9G2Y2</accession>
<sequence>MKRHSQSTRANGPNNKIQSTAETTHDDTRSISNSTVSCNPSSLYHQSYT</sequence>
<reference evidence="2" key="2">
    <citation type="journal article" date="2015" name="Data Brief">
        <title>Shoot transcriptome of the giant reed, Arundo donax.</title>
        <authorList>
            <person name="Barrero R.A."/>
            <person name="Guerrero F.D."/>
            <person name="Moolhuijzen P."/>
            <person name="Goolsby J.A."/>
            <person name="Tidwell J."/>
            <person name="Bellgard S.E."/>
            <person name="Bellgard M.I."/>
        </authorList>
    </citation>
    <scope>NUCLEOTIDE SEQUENCE</scope>
    <source>
        <tissue evidence="2">Shoot tissue taken approximately 20 cm above the soil surface</tissue>
    </source>
</reference>
<dbReference type="AlphaFoldDB" id="A0A0A9G2Y2"/>
<feature type="region of interest" description="Disordered" evidence="1">
    <location>
        <begin position="1"/>
        <end position="49"/>
    </location>
</feature>
<protein>
    <submittedName>
        <fullName evidence="2">Uncharacterized protein</fullName>
    </submittedName>
</protein>
<evidence type="ECO:0000313" key="2">
    <source>
        <dbReference type="EMBL" id="JAE18867.1"/>
    </source>
</evidence>
<reference evidence="2" key="1">
    <citation type="submission" date="2014-09" db="EMBL/GenBank/DDBJ databases">
        <authorList>
            <person name="Magalhaes I.L.F."/>
            <person name="Oliveira U."/>
            <person name="Santos F.R."/>
            <person name="Vidigal T.H.D.A."/>
            <person name="Brescovit A.D."/>
            <person name="Santos A.J."/>
        </authorList>
    </citation>
    <scope>NUCLEOTIDE SEQUENCE</scope>
    <source>
        <tissue evidence="2">Shoot tissue taken approximately 20 cm above the soil surface</tissue>
    </source>
</reference>
<feature type="compositionally biased region" description="Polar residues" evidence="1">
    <location>
        <begin position="7"/>
        <end position="22"/>
    </location>
</feature>
<feature type="compositionally biased region" description="Polar residues" evidence="1">
    <location>
        <begin position="30"/>
        <end position="49"/>
    </location>
</feature>